<dbReference type="PANTHER" id="PTHR46229:SF4">
    <property type="entry name" value="ACID STRESS PROTEIN IBAG"/>
    <property type="match status" value="1"/>
</dbReference>
<evidence type="ECO:0000313" key="4">
    <source>
        <dbReference type="Proteomes" id="UP001210678"/>
    </source>
</evidence>
<dbReference type="InterPro" id="IPR036065">
    <property type="entry name" value="BolA-like_sf"/>
</dbReference>
<keyword evidence="4" id="KW-1185">Reference proteome</keyword>
<dbReference type="Gene3D" id="3.30.300.90">
    <property type="entry name" value="BolA-like"/>
    <property type="match status" value="1"/>
</dbReference>
<gene>
    <name evidence="3" type="primary">ibaG</name>
    <name evidence="3" type="ORF">PGX00_04040</name>
</gene>
<comment type="similarity">
    <text evidence="1 2">Belongs to the BolA/IbaG family.</text>
</comment>
<evidence type="ECO:0000256" key="1">
    <source>
        <dbReference type="ARBA" id="ARBA00005578"/>
    </source>
</evidence>
<accession>A0ABT4YNV8</accession>
<comment type="caution">
    <text evidence="3">The sequence shown here is derived from an EMBL/GenBank/DDBJ whole genome shotgun (WGS) entry which is preliminary data.</text>
</comment>
<dbReference type="PIRSF" id="PIRSF003113">
    <property type="entry name" value="BolA"/>
    <property type="match status" value="1"/>
</dbReference>
<evidence type="ECO:0000256" key="2">
    <source>
        <dbReference type="RuleBase" id="RU003860"/>
    </source>
</evidence>
<dbReference type="Proteomes" id="UP001210678">
    <property type="component" value="Unassembled WGS sequence"/>
</dbReference>
<organism evidence="3 4">
    <name type="scientific">Vibrio algarum</name>
    <dbReference type="NCBI Taxonomy" id="3020714"/>
    <lineage>
        <taxon>Bacteria</taxon>
        <taxon>Pseudomonadati</taxon>
        <taxon>Pseudomonadota</taxon>
        <taxon>Gammaproteobacteria</taxon>
        <taxon>Vibrionales</taxon>
        <taxon>Vibrionaceae</taxon>
        <taxon>Vibrio</taxon>
    </lineage>
</organism>
<dbReference type="InterPro" id="IPR002634">
    <property type="entry name" value="BolA"/>
</dbReference>
<sequence length="86" mass="10262">MYRGKYRRKKILEESLEIQEIHVKGDGSQFEVIAIDACFETLSRVKKQQLIYSPLMEYIQRNDIHAVTIKAFTPEEWERDKKLMSL</sequence>
<dbReference type="RefSeq" id="WP_272137914.1">
    <property type="nucleotide sequence ID" value="NZ_JAQLOI010000001.1"/>
</dbReference>
<dbReference type="Pfam" id="PF01722">
    <property type="entry name" value="BolA"/>
    <property type="match status" value="1"/>
</dbReference>
<reference evidence="3 4" key="1">
    <citation type="submission" date="2023-01" db="EMBL/GenBank/DDBJ databases">
        <title>Vibrio sp. KJ40-1 sp.nov, isolated from marine algae.</title>
        <authorList>
            <person name="Butt M."/>
            <person name="Kim J.M.J."/>
            <person name="Jeon C.O.C."/>
        </authorList>
    </citation>
    <scope>NUCLEOTIDE SEQUENCE [LARGE SCALE GENOMIC DNA]</scope>
    <source>
        <strain evidence="3 4">KJ40-1</strain>
    </source>
</reference>
<name>A0ABT4YNV8_9VIBR</name>
<evidence type="ECO:0000313" key="3">
    <source>
        <dbReference type="EMBL" id="MDB1122901.1"/>
    </source>
</evidence>
<protein>
    <submittedName>
        <fullName evidence="3">BolA family iron metabolism protein IbaG</fullName>
    </submittedName>
</protein>
<proteinExistence type="inferred from homology"/>
<dbReference type="EMBL" id="JAQLOI010000001">
    <property type="protein sequence ID" value="MDB1122901.1"/>
    <property type="molecule type" value="Genomic_DNA"/>
</dbReference>
<dbReference type="PANTHER" id="PTHR46229">
    <property type="entry name" value="BOLA TRANSCRIPTION REGULATOR"/>
    <property type="match status" value="1"/>
</dbReference>
<dbReference type="SUPFAM" id="SSF82657">
    <property type="entry name" value="BolA-like"/>
    <property type="match status" value="1"/>
</dbReference>
<dbReference type="InterPro" id="IPR050961">
    <property type="entry name" value="BolA/IbaG_stress_morph_reg"/>
</dbReference>